<keyword evidence="5" id="KW-0410">Iron transport</keyword>
<evidence type="ECO:0000259" key="11">
    <source>
        <dbReference type="PROSITE" id="PS50893"/>
    </source>
</evidence>
<dbReference type="InterPro" id="IPR027417">
    <property type="entry name" value="P-loop_NTPase"/>
</dbReference>
<keyword evidence="13" id="KW-1185">Reference proteome</keyword>
<dbReference type="RefSeq" id="WP_250946530.1">
    <property type="nucleotide sequence ID" value="NZ_JAMQAY010000010.1"/>
</dbReference>
<keyword evidence="4" id="KW-1003">Cell membrane</keyword>
<dbReference type="EMBL" id="JAMQAY010000010">
    <property type="protein sequence ID" value="MCM2403691.1"/>
    <property type="molecule type" value="Genomic_DNA"/>
</dbReference>
<dbReference type="SUPFAM" id="SSF52540">
    <property type="entry name" value="P-loop containing nucleoside triphosphate hydrolases"/>
    <property type="match status" value="1"/>
</dbReference>
<dbReference type="SMART" id="SM00382">
    <property type="entry name" value="AAA"/>
    <property type="match status" value="1"/>
</dbReference>
<evidence type="ECO:0000256" key="4">
    <source>
        <dbReference type="ARBA" id="ARBA00022475"/>
    </source>
</evidence>
<keyword evidence="3" id="KW-0813">Transport</keyword>
<evidence type="ECO:0000256" key="9">
    <source>
        <dbReference type="ARBA" id="ARBA00023065"/>
    </source>
</evidence>
<dbReference type="GO" id="GO:0005524">
    <property type="term" value="F:ATP binding"/>
    <property type="evidence" value="ECO:0007669"/>
    <property type="project" value="UniProtKB-KW"/>
</dbReference>
<dbReference type="Pfam" id="PF00005">
    <property type="entry name" value="ABC_tran"/>
    <property type="match status" value="1"/>
</dbReference>
<evidence type="ECO:0000256" key="7">
    <source>
        <dbReference type="ARBA" id="ARBA00022840"/>
    </source>
</evidence>
<dbReference type="PANTHER" id="PTHR42771:SF12">
    <property type="entry name" value="FE(3+) DICITRATE TRANSPORT ATP-BINDING PROTEIN FECE-RELATED"/>
    <property type="match status" value="1"/>
</dbReference>
<keyword evidence="8" id="KW-0408">Iron</keyword>
<comment type="similarity">
    <text evidence="2">Belongs to the ABC transporter superfamily.</text>
</comment>
<organism evidence="12 13">
    <name type="scientific">Ciceribacter sichuanensis</name>
    <dbReference type="NCBI Taxonomy" id="2949647"/>
    <lineage>
        <taxon>Bacteria</taxon>
        <taxon>Pseudomonadati</taxon>
        <taxon>Pseudomonadota</taxon>
        <taxon>Alphaproteobacteria</taxon>
        <taxon>Hyphomicrobiales</taxon>
        <taxon>Rhizobiaceae</taxon>
        <taxon>Ciceribacter</taxon>
    </lineage>
</organism>
<keyword evidence="9" id="KW-0406">Ion transport</keyword>
<dbReference type="InterPro" id="IPR017871">
    <property type="entry name" value="ABC_transporter-like_CS"/>
</dbReference>
<keyword evidence="7 12" id="KW-0067">ATP-binding</keyword>
<evidence type="ECO:0000256" key="1">
    <source>
        <dbReference type="ARBA" id="ARBA00004202"/>
    </source>
</evidence>
<dbReference type="InterPro" id="IPR003593">
    <property type="entry name" value="AAA+_ATPase"/>
</dbReference>
<keyword evidence="6" id="KW-0547">Nucleotide-binding</keyword>
<sequence length="278" mass="30072">MTAGNDNIPERGPSTSAITLAYRDRPIIRDLDIAIAEGSFSVIVGANGSGKSTLLKALARLLKPETGSVLLDGQAITTLPSVEIARRIGLLPQTAEAPEGITVADLVARGRYPHQTFFRQWSRQDETVVAAAMQAAGIAELADRAVDTLSGGQRQRAWIAMVLAQETPILLLDEPTTFLDMAHQADLLDLLQHLNTDMGRTVIAVLHDLNQAFRYATHIIAMREGTVVAEGRPADVVTEEMLEKVFDLPCMIIADPVTGTPHVIPRSRRRPMNGTDAA</sequence>
<dbReference type="InterPro" id="IPR051535">
    <property type="entry name" value="Siderophore_ABC-ATPase"/>
</dbReference>
<dbReference type="PANTHER" id="PTHR42771">
    <property type="entry name" value="IRON(3+)-HYDROXAMATE IMPORT ATP-BINDING PROTEIN FHUC"/>
    <property type="match status" value="1"/>
</dbReference>
<comment type="caution">
    <text evidence="12">The sequence shown here is derived from an EMBL/GenBank/DDBJ whole genome shotgun (WGS) entry which is preliminary data.</text>
</comment>
<evidence type="ECO:0000256" key="2">
    <source>
        <dbReference type="ARBA" id="ARBA00005417"/>
    </source>
</evidence>
<evidence type="ECO:0000313" key="12">
    <source>
        <dbReference type="EMBL" id="MCM2403691.1"/>
    </source>
</evidence>
<keyword evidence="10" id="KW-0472">Membrane</keyword>
<dbReference type="CDD" id="cd03214">
    <property type="entry name" value="ABC_Iron-Siderophores_B12_Hemin"/>
    <property type="match status" value="1"/>
</dbReference>
<evidence type="ECO:0000256" key="6">
    <source>
        <dbReference type="ARBA" id="ARBA00022741"/>
    </source>
</evidence>
<evidence type="ECO:0000256" key="8">
    <source>
        <dbReference type="ARBA" id="ARBA00023004"/>
    </source>
</evidence>
<name>A0ABT0VET1_9HYPH</name>
<dbReference type="InterPro" id="IPR003439">
    <property type="entry name" value="ABC_transporter-like_ATP-bd"/>
</dbReference>
<protein>
    <submittedName>
        <fullName evidence="12">ABC transporter ATP-binding protein</fullName>
    </submittedName>
</protein>
<comment type="subcellular location">
    <subcellularLocation>
        <location evidence="1">Cell membrane</location>
        <topology evidence="1">Peripheral membrane protein</topology>
    </subcellularLocation>
</comment>
<evidence type="ECO:0000313" key="13">
    <source>
        <dbReference type="Proteomes" id="UP001155079"/>
    </source>
</evidence>
<reference evidence="12 13" key="1">
    <citation type="submission" date="2022-06" db="EMBL/GenBank/DDBJ databases">
        <authorList>
            <person name="Sun Q."/>
        </authorList>
    </citation>
    <scope>NUCLEOTIDE SEQUENCE [LARGE SCALE GENOMIC DNA]</scope>
    <source>
        <strain evidence="12 13">S153</strain>
    </source>
</reference>
<evidence type="ECO:0000256" key="3">
    <source>
        <dbReference type="ARBA" id="ARBA00022448"/>
    </source>
</evidence>
<dbReference type="Proteomes" id="UP001155079">
    <property type="component" value="Unassembled WGS sequence"/>
</dbReference>
<dbReference type="PROSITE" id="PS00211">
    <property type="entry name" value="ABC_TRANSPORTER_1"/>
    <property type="match status" value="1"/>
</dbReference>
<dbReference type="PROSITE" id="PS50893">
    <property type="entry name" value="ABC_TRANSPORTER_2"/>
    <property type="match status" value="1"/>
</dbReference>
<proteinExistence type="inferred from homology"/>
<accession>A0ABT0VET1</accession>
<evidence type="ECO:0000256" key="5">
    <source>
        <dbReference type="ARBA" id="ARBA00022496"/>
    </source>
</evidence>
<evidence type="ECO:0000256" key="10">
    <source>
        <dbReference type="ARBA" id="ARBA00023136"/>
    </source>
</evidence>
<gene>
    <name evidence="12" type="ORF">NBH20_21165</name>
</gene>
<dbReference type="Gene3D" id="3.40.50.300">
    <property type="entry name" value="P-loop containing nucleotide triphosphate hydrolases"/>
    <property type="match status" value="1"/>
</dbReference>
<feature type="domain" description="ABC transporter" evidence="11">
    <location>
        <begin position="13"/>
        <end position="249"/>
    </location>
</feature>